<feature type="binding site" evidence="13">
    <location>
        <position position="68"/>
    </location>
    <ligand>
        <name>Ca(2+)</name>
        <dbReference type="ChEBI" id="CHEBI:29108"/>
        <label>1</label>
    </ligand>
</feature>
<keyword evidence="8" id="KW-0560">Oxidoreductase</keyword>
<feature type="site" description="Transition state stabilizer" evidence="14">
    <location>
        <position position="58"/>
    </location>
</feature>
<feature type="chain" id="PRO_5043686022" description="peroxidase" evidence="16">
    <location>
        <begin position="21"/>
        <end position="221"/>
    </location>
</feature>
<feature type="binding site" evidence="13">
    <location>
        <position position="191"/>
    </location>
    <ligand>
        <name>Ca(2+)</name>
        <dbReference type="ChEBI" id="CHEBI:29108"/>
        <label>2</label>
    </ligand>
</feature>
<feature type="binding site" description="axial binding residue" evidence="13">
    <location>
        <position position="190"/>
    </location>
    <ligand>
        <name>heme b</name>
        <dbReference type="ChEBI" id="CHEBI:60344"/>
    </ligand>
    <ligandPart>
        <name>Fe</name>
        <dbReference type="ChEBI" id="CHEBI:18248"/>
    </ligandPart>
</feature>
<evidence type="ECO:0000256" key="4">
    <source>
        <dbReference type="ARBA" id="ARBA00012313"/>
    </source>
</evidence>
<dbReference type="InterPro" id="IPR033905">
    <property type="entry name" value="Secretory_peroxidase"/>
</dbReference>
<keyword evidence="19" id="KW-1185">Reference proteome</keyword>
<evidence type="ECO:0000256" key="10">
    <source>
        <dbReference type="ARBA" id="ARBA00023157"/>
    </source>
</evidence>
<dbReference type="Gene3D" id="1.10.520.10">
    <property type="match status" value="1"/>
</dbReference>
<dbReference type="InterPro" id="IPR002016">
    <property type="entry name" value="Haem_peroxidase"/>
</dbReference>
<feature type="domain" description="Plant heme peroxidase family profile" evidence="17">
    <location>
        <begin position="21"/>
        <end position="221"/>
    </location>
</feature>
<evidence type="ECO:0000313" key="19">
    <source>
        <dbReference type="Proteomes" id="UP001054252"/>
    </source>
</evidence>
<evidence type="ECO:0000256" key="3">
    <source>
        <dbReference type="ARBA" id="ARBA00006873"/>
    </source>
</evidence>
<keyword evidence="13" id="KW-0106">Calcium</keyword>
<dbReference type="PROSITE" id="PS00436">
    <property type="entry name" value="PEROXIDASE_2"/>
    <property type="match status" value="1"/>
</dbReference>
<dbReference type="EMBL" id="BPVZ01000007">
    <property type="protein sequence ID" value="GKU94182.1"/>
    <property type="molecule type" value="Genomic_DNA"/>
</dbReference>
<evidence type="ECO:0000256" key="5">
    <source>
        <dbReference type="ARBA" id="ARBA00022559"/>
    </source>
</evidence>
<dbReference type="AlphaFoldDB" id="A0AAV5I5J7"/>
<keyword evidence="9 13" id="KW-0408">Iron</keyword>
<gene>
    <name evidence="18" type="ORF">SLEP1_g7708</name>
</gene>
<dbReference type="PANTHER" id="PTHR31388">
    <property type="entry name" value="PEROXIDASE 72-RELATED"/>
    <property type="match status" value="1"/>
</dbReference>
<dbReference type="GO" id="GO:0046872">
    <property type="term" value="F:metal ion binding"/>
    <property type="evidence" value="ECO:0007669"/>
    <property type="project" value="UniProtKB-KW"/>
</dbReference>
<dbReference type="InterPro" id="IPR019793">
    <property type="entry name" value="Peroxidases_heam-ligand_BS"/>
</dbReference>
<feature type="binding site" evidence="13">
    <location>
        <position position="72"/>
    </location>
    <ligand>
        <name>Ca(2+)</name>
        <dbReference type="ChEBI" id="CHEBI:29108"/>
        <label>1</label>
    </ligand>
</feature>
<evidence type="ECO:0000256" key="7">
    <source>
        <dbReference type="ARBA" id="ARBA00022723"/>
    </source>
</evidence>
<evidence type="ECO:0000313" key="18">
    <source>
        <dbReference type="EMBL" id="GKU94182.1"/>
    </source>
</evidence>
<evidence type="ECO:0000256" key="9">
    <source>
        <dbReference type="ARBA" id="ARBA00023004"/>
    </source>
</evidence>
<comment type="caution">
    <text evidence="18">The sequence shown here is derived from an EMBL/GenBank/DDBJ whole genome shotgun (WGS) entry which is preliminary data.</text>
</comment>
<feature type="binding site" evidence="13">
    <location>
        <position position="63"/>
    </location>
    <ligand>
        <name>Ca(2+)</name>
        <dbReference type="ChEBI" id="CHEBI:29108"/>
        <label>1</label>
    </ligand>
</feature>
<dbReference type="Proteomes" id="UP001054252">
    <property type="component" value="Unassembled WGS sequence"/>
</dbReference>
<dbReference type="PRINTS" id="PR00461">
    <property type="entry name" value="PLPEROXIDASE"/>
</dbReference>
<feature type="binding site" evidence="13">
    <location>
        <position position="70"/>
    </location>
    <ligand>
        <name>Ca(2+)</name>
        <dbReference type="ChEBI" id="CHEBI:29108"/>
        <label>1</label>
    </ligand>
</feature>
<evidence type="ECO:0000256" key="16">
    <source>
        <dbReference type="SAM" id="SignalP"/>
    </source>
</evidence>
<feature type="binding site" evidence="12">
    <location>
        <position position="159"/>
    </location>
    <ligand>
        <name>substrate</name>
    </ligand>
</feature>
<dbReference type="GO" id="GO:0042744">
    <property type="term" value="P:hydrogen peroxide catabolic process"/>
    <property type="evidence" value="ECO:0007669"/>
    <property type="project" value="InterPro"/>
</dbReference>
<feature type="binding site" evidence="13">
    <location>
        <position position="66"/>
    </location>
    <ligand>
        <name>Ca(2+)</name>
        <dbReference type="ChEBI" id="CHEBI:29108"/>
        <label>1</label>
    </ligand>
</feature>
<feature type="disulfide bond" evidence="15">
    <location>
        <begin position="64"/>
        <end position="69"/>
    </location>
</feature>
<dbReference type="InterPro" id="IPR010255">
    <property type="entry name" value="Haem_peroxidase_sf"/>
</dbReference>
<feature type="signal peptide" evidence="16">
    <location>
        <begin position="1"/>
        <end position="20"/>
    </location>
</feature>
<reference evidence="18 19" key="1">
    <citation type="journal article" date="2021" name="Commun. Biol.">
        <title>The genome of Shorea leprosula (Dipterocarpaceae) highlights the ecological relevance of drought in aseasonal tropical rainforests.</title>
        <authorList>
            <person name="Ng K.K.S."/>
            <person name="Kobayashi M.J."/>
            <person name="Fawcett J.A."/>
            <person name="Hatakeyama M."/>
            <person name="Paape T."/>
            <person name="Ng C.H."/>
            <person name="Ang C.C."/>
            <person name="Tnah L.H."/>
            <person name="Lee C.T."/>
            <person name="Nishiyama T."/>
            <person name="Sese J."/>
            <person name="O'Brien M.J."/>
            <person name="Copetti D."/>
            <person name="Mohd Noor M.I."/>
            <person name="Ong R.C."/>
            <person name="Putra M."/>
            <person name="Sireger I.Z."/>
            <person name="Indrioko S."/>
            <person name="Kosugi Y."/>
            <person name="Izuno A."/>
            <person name="Isagi Y."/>
            <person name="Lee S.L."/>
            <person name="Shimizu K.K."/>
        </authorList>
    </citation>
    <scope>NUCLEOTIDE SEQUENCE [LARGE SCALE GENOMIC DNA]</scope>
    <source>
        <strain evidence="18">214</strain>
    </source>
</reference>
<feature type="binding site" evidence="13">
    <location>
        <position position="86"/>
    </location>
    <ligand>
        <name>Ca(2+)</name>
        <dbReference type="ChEBI" id="CHEBI:29108"/>
        <label>1</label>
    </ligand>
</feature>
<evidence type="ECO:0000256" key="1">
    <source>
        <dbReference type="ARBA" id="ARBA00000189"/>
    </source>
</evidence>
<comment type="cofactor">
    <cofactor evidence="13">
        <name>Ca(2+)</name>
        <dbReference type="ChEBI" id="CHEBI:29108"/>
    </cofactor>
    <text evidence="13">Binds 2 calcium ions per subunit.</text>
</comment>
<organism evidence="18 19">
    <name type="scientific">Rubroshorea leprosula</name>
    <dbReference type="NCBI Taxonomy" id="152421"/>
    <lineage>
        <taxon>Eukaryota</taxon>
        <taxon>Viridiplantae</taxon>
        <taxon>Streptophyta</taxon>
        <taxon>Embryophyta</taxon>
        <taxon>Tracheophyta</taxon>
        <taxon>Spermatophyta</taxon>
        <taxon>Magnoliopsida</taxon>
        <taxon>eudicotyledons</taxon>
        <taxon>Gunneridae</taxon>
        <taxon>Pentapetalae</taxon>
        <taxon>rosids</taxon>
        <taxon>malvids</taxon>
        <taxon>Malvales</taxon>
        <taxon>Dipterocarpaceae</taxon>
        <taxon>Rubroshorea</taxon>
    </lineage>
</organism>
<name>A0AAV5I5J7_9ROSI</name>
<evidence type="ECO:0000256" key="12">
    <source>
        <dbReference type="PIRSR" id="PIRSR600823-2"/>
    </source>
</evidence>
<feature type="disulfide bond" evidence="15">
    <location>
        <begin position="31"/>
        <end position="112"/>
    </location>
</feature>
<keyword evidence="7 13" id="KW-0479">Metal-binding</keyword>
<comment type="cofactor">
    <cofactor evidence="13">
        <name>heme b</name>
        <dbReference type="ChEBI" id="CHEBI:60344"/>
    </cofactor>
    <text evidence="13">Binds 1 heme b (iron(II)-protoporphyrin IX) group per subunit.</text>
</comment>
<dbReference type="GO" id="GO:0006979">
    <property type="term" value="P:response to oxidative stress"/>
    <property type="evidence" value="ECO:0007669"/>
    <property type="project" value="InterPro"/>
</dbReference>
<evidence type="ECO:0000256" key="13">
    <source>
        <dbReference type="PIRSR" id="PIRSR600823-3"/>
    </source>
</evidence>
<evidence type="ECO:0000256" key="2">
    <source>
        <dbReference type="ARBA" id="ARBA00002322"/>
    </source>
</evidence>
<dbReference type="GO" id="GO:0020037">
    <property type="term" value="F:heme binding"/>
    <property type="evidence" value="ECO:0007669"/>
    <property type="project" value="InterPro"/>
</dbReference>
<evidence type="ECO:0000256" key="6">
    <source>
        <dbReference type="ARBA" id="ARBA00022617"/>
    </source>
</evidence>
<dbReference type="GO" id="GO:0140825">
    <property type="term" value="F:lactoperoxidase activity"/>
    <property type="evidence" value="ECO:0007669"/>
    <property type="project" value="UniProtKB-EC"/>
</dbReference>
<feature type="active site" description="Proton acceptor" evidence="11">
    <location>
        <position position="62"/>
    </location>
</feature>
<dbReference type="InterPro" id="IPR000823">
    <property type="entry name" value="Peroxidase_pln"/>
</dbReference>
<sequence>MSTLPITVLLVPMMLGGSAAQLSPTFYANTCANVTSIVRGVLDQAQQSDARIGAKLIRVHFHDCMVNGCDGSLLLDDDAANGIDSEKDEAPNQTTDGYATVDDIKAALENVCPGVVSCADILAIASQIGVSMAGGPTWQVPLGRRDSRTANAAGTTAVPSPFDTFDQLQKKFRDAGLDDATDLVALSGAHTFGRARCSTFNQRLYDFNGQDGATDPSLDAT</sequence>
<evidence type="ECO:0000259" key="17">
    <source>
        <dbReference type="PROSITE" id="PS50873"/>
    </source>
</evidence>
<dbReference type="Pfam" id="PF00141">
    <property type="entry name" value="peroxidase"/>
    <property type="match status" value="1"/>
</dbReference>
<keyword evidence="10 15" id="KW-1015">Disulfide bond</keyword>
<dbReference type="CDD" id="cd00693">
    <property type="entry name" value="secretory_peroxidase"/>
    <property type="match status" value="1"/>
</dbReference>
<comment type="catalytic activity">
    <reaction evidence="1">
        <text>2 a phenolic donor + H2O2 = 2 a phenolic radical donor + 2 H2O</text>
        <dbReference type="Rhea" id="RHEA:56136"/>
        <dbReference type="ChEBI" id="CHEBI:15377"/>
        <dbReference type="ChEBI" id="CHEBI:16240"/>
        <dbReference type="ChEBI" id="CHEBI:139520"/>
        <dbReference type="ChEBI" id="CHEBI:139521"/>
        <dbReference type="EC" id="1.11.1.7"/>
    </reaction>
</comment>
<comment type="similarity">
    <text evidence="3">Belongs to the peroxidase family. Ascorbate peroxidase subfamily.</text>
</comment>
<protein>
    <recommendedName>
        <fullName evidence="4">peroxidase</fullName>
        <ecNumber evidence="4">1.11.1.7</ecNumber>
    </recommendedName>
</protein>
<dbReference type="InterPro" id="IPR019794">
    <property type="entry name" value="Peroxidases_AS"/>
</dbReference>
<evidence type="ECO:0000256" key="15">
    <source>
        <dbReference type="PIRSR" id="PIRSR600823-5"/>
    </source>
</evidence>
<evidence type="ECO:0000256" key="8">
    <source>
        <dbReference type="ARBA" id="ARBA00023002"/>
    </source>
</evidence>
<accession>A0AAV5I5J7</accession>
<comment type="function">
    <text evidence="2">Removal of H(2)O(2), oxidation of toxic reductants, biosynthesis and degradation of lignin, suberization, auxin catabolism, response to environmental stresses such as wounding, pathogen attack and oxidative stress. These functions might be dependent on each isozyme/isoform in each plant tissue.</text>
</comment>
<keyword evidence="16" id="KW-0732">Signal</keyword>
<dbReference type="PANTHER" id="PTHR31388:SF147">
    <property type="entry name" value="PEROXIDASE 58"/>
    <property type="match status" value="1"/>
</dbReference>
<evidence type="ECO:0000256" key="11">
    <source>
        <dbReference type="PIRSR" id="PIRSR600823-1"/>
    </source>
</evidence>
<dbReference type="PROSITE" id="PS00435">
    <property type="entry name" value="PEROXIDASE_1"/>
    <property type="match status" value="1"/>
</dbReference>
<keyword evidence="6" id="KW-0349">Heme</keyword>
<dbReference type="PRINTS" id="PR00458">
    <property type="entry name" value="PEROXIDASE"/>
</dbReference>
<proteinExistence type="inferred from homology"/>
<dbReference type="PROSITE" id="PS50873">
    <property type="entry name" value="PEROXIDASE_4"/>
    <property type="match status" value="1"/>
</dbReference>
<dbReference type="SUPFAM" id="SSF48113">
    <property type="entry name" value="Heme-dependent peroxidases"/>
    <property type="match status" value="1"/>
</dbReference>
<keyword evidence="5" id="KW-0575">Peroxidase</keyword>
<dbReference type="Gene3D" id="1.10.420.10">
    <property type="entry name" value="Peroxidase, domain 2"/>
    <property type="match status" value="1"/>
</dbReference>
<dbReference type="EC" id="1.11.1.7" evidence="4"/>
<evidence type="ECO:0000256" key="14">
    <source>
        <dbReference type="PIRSR" id="PIRSR600823-4"/>
    </source>
</evidence>